<reference evidence="13" key="1">
    <citation type="submission" date="2017-04" db="EMBL/GenBank/DDBJ databases">
        <authorList>
            <person name="Varghese N."/>
            <person name="Submissions S."/>
        </authorList>
    </citation>
    <scope>NUCLEOTIDE SEQUENCE [LARGE SCALE GENOMIC DNA]</scope>
    <source>
        <strain evidence="13">LMG 29540</strain>
    </source>
</reference>
<evidence type="ECO:0000313" key="13">
    <source>
        <dbReference type="Proteomes" id="UP000193228"/>
    </source>
</evidence>
<dbReference type="InterPro" id="IPR023198">
    <property type="entry name" value="PGP-like_dom2"/>
</dbReference>
<feature type="binding site" evidence="10">
    <location>
        <position position="15"/>
    </location>
    <ligand>
        <name>Mg(2+)</name>
        <dbReference type="ChEBI" id="CHEBI:18420"/>
    </ligand>
</feature>
<dbReference type="Pfam" id="PF00702">
    <property type="entry name" value="Hydrolase"/>
    <property type="match status" value="1"/>
</dbReference>
<feature type="binding site" evidence="10">
    <location>
        <position position="13"/>
    </location>
    <ligand>
        <name>Mg(2+)</name>
        <dbReference type="ChEBI" id="CHEBI:18420"/>
    </ligand>
</feature>
<sequence length="245" mass="25549">MAMSRHCNALLIDLDGTMIDTAPDIVAAVNGMLDDLGATPLPFATVTGFIGNGVRNLVQRSLETAKPGERFDIGHAQCMFERRYAATNGQLGRVFPGVTTGLRELRRRGYRAACVTNKPQALAAPLLEKTGLAAYLDVLVAGDTLTSMKPSPEPLWHACRLLDAEPGDCVLIGDSAVDVAAARAAGLPVFIVSYGYGGPGGAGTLRGDALIDSFEALPAALAQTRPTEKANANASTGAHMSTNAK</sequence>
<evidence type="ECO:0000256" key="4">
    <source>
        <dbReference type="ARBA" id="ARBA00006171"/>
    </source>
</evidence>
<proteinExistence type="inferred from homology"/>
<evidence type="ECO:0000256" key="1">
    <source>
        <dbReference type="ARBA" id="ARBA00000830"/>
    </source>
</evidence>
<evidence type="ECO:0000256" key="2">
    <source>
        <dbReference type="ARBA" id="ARBA00001946"/>
    </source>
</evidence>
<dbReference type="UniPathway" id="UPA00865">
    <property type="reaction ID" value="UER00834"/>
</dbReference>
<evidence type="ECO:0000256" key="8">
    <source>
        <dbReference type="ARBA" id="ARBA00022842"/>
    </source>
</evidence>
<evidence type="ECO:0000256" key="6">
    <source>
        <dbReference type="ARBA" id="ARBA00022723"/>
    </source>
</evidence>
<evidence type="ECO:0000256" key="3">
    <source>
        <dbReference type="ARBA" id="ARBA00004818"/>
    </source>
</evidence>
<organism evidence="12 13">
    <name type="scientific">Paraburkholderia susongensis</name>
    <dbReference type="NCBI Taxonomy" id="1515439"/>
    <lineage>
        <taxon>Bacteria</taxon>
        <taxon>Pseudomonadati</taxon>
        <taxon>Pseudomonadota</taxon>
        <taxon>Betaproteobacteria</taxon>
        <taxon>Burkholderiales</taxon>
        <taxon>Burkholderiaceae</taxon>
        <taxon>Paraburkholderia</taxon>
    </lineage>
</organism>
<evidence type="ECO:0000256" key="7">
    <source>
        <dbReference type="ARBA" id="ARBA00022801"/>
    </source>
</evidence>
<dbReference type="Gene3D" id="3.40.50.1000">
    <property type="entry name" value="HAD superfamily/HAD-like"/>
    <property type="match status" value="1"/>
</dbReference>
<keyword evidence="9 10" id="KW-0119">Carbohydrate metabolism</keyword>
<evidence type="ECO:0000256" key="10">
    <source>
        <dbReference type="HAMAP-Rule" id="MF_00495"/>
    </source>
</evidence>
<dbReference type="GO" id="GO:0006281">
    <property type="term" value="P:DNA repair"/>
    <property type="evidence" value="ECO:0007669"/>
    <property type="project" value="TreeGrafter"/>
</dbReference>
<dbReference type="PRINTS" id="PR00413">
    <property type="entry name" value="HADHALOGNASE"/>
</dbReference>
<dbReference type="InterPro" id="IPR037512">
    <property type="entry name" value="PGPase_prok"/>
</dbReference>
<evidence type="ECO:0000256" key="5">
    <source>
        <dbReference type="ARBA" id="ARBA00013078"/>
    </source>
</evidence>
<comment type="pathway">
    <text evidence="3 10">Organic acid metabolism; glycolate biosynthesis; glycolate from 2-phosphoglycolate: step 1/1.</text>
</comment>
<evidence type="ECO:0000256" key="11">
    <source>
        <dbReference type="SAM" id="MobiDB-lite"/>
    </source>
</evidence>
<comment type="cofactor">
    <cofactor evidence="2 10">
        <name>Mg(2+)</name>
        <dbReference type="ChEBI" id="CHEBI:18420"/>
    </cofactor>
</comment>
<dbReference type="NCBIfam" id="TIGR01549">
    <property type="entry name" value="HAD-SF-IA-v1"/>
    <property type="match status" value="1"/>
</dbReference>
<keyword evidence="7 10" id="KW-0378">Hydrolase</keyword>
<keyword evidence="8 10" id="KW-0460">Magnesium</keyword>
<dbReference type="PANTHER" id="PTHR43434:SF1">
    <property type="entry name" value="PHOSPHOGLYCOLATE PHOSPHATASE"/>
    <property type="match status" value="1"/>
</dbReference>
<name>A0A1X7M1W7_9BURK</name>
<dbReference type="NCBIfam" id="TIGR01509">
    <property type="entry name" value="HAD-SF-IA-v3"/>
    <property type="match status" value="1"/>
</dbReference>
<dbReference type="Proteomes" id="UP000193228">
    <property type="component" value="Unassembled WGS sequence"/>
</dbReference>
<keyword evidence="13" id="KW-1185">Reference proteome</keyword>
<accession>A0A1X7M1W7</accession>
<feature type="binding site" evidence="10">
    <location>
        <position position="174"/>
    </location>
    <ligand>
        <name>Mg(2+)</name>
        <dbReference type="ChEBI" id="CHEBI:18420"/>
    </ligand>
</feature>
<dbReference type="SUPFAM" id="SSF56784">
    <property type="entry name" value="HAD-like"/>
    <property type="match status" value="1"/>
</dbReference>
<comment type="similarity">
    <text evidence="4 10">Belongs to the HAD-like hydrolase superfamily. CbbY/CbbZ/Gph/YieH family.</text>
</comment>
<feature type="active site" description="Nucleophile" evidence="10">
    <location>
        <position position="13"/>
    </location>
</feature>
<dbReference type="PANTHER" id="PTHR43434">
    <property type="entry name" value="PHOSPHOGLYCOLATE PHOSPHATASE"/>
    <property type="match status" value="1"/>
</dbReference>
<dbReference type="InterPro" id="IPR036412">
    <property type="entry name" value="HAD-like_sf"/>
</dbReference>
<dbReference type="EC" id="3.1.3.18" evidence="5 10"/>
<dbReference type="EMBL" id="FXAT01000014">
    <property type="protein sequence ID" value="SMG59754.1"/>
    <property type="molecule type" value="Genomic_DNA"/>
</dbReference>
<evidence type="ECO:0000256" key="9">
    <source>
        <dbReference type="ARBA" id="ARBA00023277"/>
    </source>
</evidence>
<dbReference type="InterPro" id="IPR050155">
    <property type="entry name" value="HAD-like_hydrolase_sf"/>
</dbReference>
<dbReference type="GO" id="GO:0046295">
    <property type="term" value="P:glycolate biosynthetic process"/>
    <property type="evidence" value="ECO:0007669"/>
    <property type="project" value="UniProtKB-UniRule"/>
</dbReference>
<feature type="region of interest" description="Disordered" evidence="11">
    <location>
        <begin position="223"/>
        <end position="245"/>
    </location>
</feature>
<protein>
    <recommendedName>
        <fullName evidence="5 10">Phosphoglycolate phosphatase</fullName>
        <shortName evidence="10">PGP</shortName>
        <shortName evidence="10">PGPase</shortName>
        <ecNumber evidence="5 10">3.1.3.18</ecNumber>
    </recommendedName>
</protein>
<dbReference type="OrthoDB" id="9807630at2"/>
<gene>
    <name evidence="12" type="ORF">SAMN06265784_11427</name>
</gene>
<dbReference type="InterPro" id="IPR023214">
    <property type="entry name" value="HAD_sf"/>
</dbReference>
<dbReference type="SFLD" id="SFLDS00003">
    <property type="entry name" value="Haloacid_Dehalogenase"/>
    <property type="match status" value="1"/>
</dbReference>
<comment type="function">
    <text evidence="10">Specifically catalyzes the dephosphorylation of 2-phosphoglycolate. Is involved in the dissimilation of the intracellular 2-phosphoglycolate formed during the DNA repair of 3'-phosphoglycolate ends, a major class of DNA lesions induced by oxidative stress.</text>
</comment>
<dbReference type="GO" id="GO:0046872">
    <property type="term" value="F:metal ion binding"/>
    <property type="evidence" value="ECO:0007669"/>
    <property type="project" value="UniProtKB-KW"/>
</dbReference>
<dbReference type="Gene3D" id="1.10.150.240">
    <property type="entry name" value="Putative phosphatase, domain 2"/>
    <property type="match status" value="1"/>
</dbReference>
<dbReference type="HAMAP" id="MF_00495">
    <property type="entry name" value="GPH_hydrolase_bact"/>
    <property type="match status" value="1"/>
</dbReference>
<dbReference type="GO" id="GO:0008967">
    <property type="term" value="F:phosphoglycolate phosphatase activity"/>
    <property type="evidence" value="ECO:0007669"/>
    <property type="project" value="UniProtKB-UniRule"/>
</dbReference>
<dbReference type="NCBIfam" id="TIGR01449">
    <property type="entry name" value="PGP_bact"/>
    <property type="match status" value="1"/>
</dbReference>
<dbReference type="AlphaFoldDB" id="A0A1X7M1W7"/>
<dbReference type="GO" id="GO:0005829">
    <property type="term" value="C:cytosol"/>
    <property type="evidence" value="ECO:0007669"/>
    <property type="project" value="TreeGrafter"/>
</dbReference>
<feature type="compositionally biased region" description="Polar residues" evidence="11">
    <location>
        <begin position="230"/>
        <end position="245"/>
    </location>
</feature>
<dbReference type="InterPro" id="IPR006439">
    <property type="entry name" value="HAD-SF_hydro_IA"/>
</dbReference>
<keyword evidence="6 10" id="KW-0479">Metal-binding</keyword>
<dbReference type="STRING" id="1515439.SAMN06265784_11427"/>
<dbReference type="GO" id="GO:0005975">
    <property type="term" value="P:carbohydrate metabolic process"/>
    <property type="evidence" value="ECO:0007669"/>
    <property type="project" value="InterPro"/>
</dbReference>
<dbReference type="SFLD" id="SFLDG01129">
    <property type="entry name" value="C1.5:_HAD__Beta-PGM__Phosphata"/>
    <property type="match status" value="1"/>
</dbReference>
<evidence type="ECO:0000313" key="12">
    <source>
        <dbReference type="EMBL" id="SMG59754.1"/>
    </source>
</evidence>
<dbReference type="RefSeq" id="WP_085488975.1">
    <property type="nucleotide sequence ID" value="NZ_FXAT01000014.1"/>
</dbReference>
<comment type="catalytic activity">
    <reaction evidence="1 10">
        <text>2-phosphoglycolate + H2O = glycolate + phosphate</text>
        <dbReference type="Rhea" id="RHEA:14369"/>
        <dbReference type="ChEBI" id="CHEBI:15377"/>
        <dbReference type="ChEBI" id="CHEBI:29805"/>
        <dbReference type="ChEBI" id="CHEBI:43474"/>
        <dbReference type="ChEBI" id="CHEBI:58033"/>
        <dbReference type="EC" id="3.1.3.18"/>
    </reaction>
</comment>